<organism evidence="1 2">
    <name type="scientific">Pinibacter soli</name>
    <dbReference type="NCBI Taxonomy" id="3044211"/>
    <lineage>
        <taxon>Bacteria</taxon>
        <taxon>Pseudomonadati</taxon>
        <taxon>Bacteroidota</taxon>
        <taxon>Chitinophagia</taxon>
        <taxon>Chitinophagales</taxon>
        <taxon>Chitinophagaceae</taxon>
        <taxon>Pinibacter</taxon>
    </lineage>
</organism>
<evidence type="ECO:0000313" key="2">
    <source>
        <dbReference type="Proteomes" id="UP001226434"/>
    </source>
</evidence>
<comment type="caution">
    <text evidence="1">The sequence shown here is derived from an EMBL/GenBank/DDBJ whole genome shotgun (WGS) entry which is preliminary data.</text>
</comment>
<keyword evidence="2" id="KW-1185">Reference proteome</keyword>
<reference evidence="1 2" key="1">
    <citation type="submission" date="2023-05" db="EMBL/GenBank/DDBJ databases">
        <title>Genome sequence of Pinibacter sp. MAH-24.</title>
        <authorList>
            <person name="Huq M.A."/>
        </authorList>
    </citation>
    <scope>NUCLEOTIDE SEQUENCE [LARGE SCALE GENOMIC DNA]</scope>
    <source>
        <strain evidence="1 2">MAH-24</strain>
    </source>
</reference>
<sequence length="291" mass="33825">MDSRLIYEANKKAIGKVDWVRQADSEWVYCGVKEDFKNELIASEFNEFFNEGSFYFSKTRKDSFECAKPDLMKHVEELIGVSGFCIWDKEFKKVIEFNAIGTFRKGEFSKGIISPPKDYWIKKGSPDKVRGKLVKYRKGDCVSIHCGEGKYLAVFISEKFNKYYDFTLFDYLEGRQPTTDDFINGYYFGRYGDSPENVFPCVEKIMMDCLEIDASPNVEKIVHFELTESLTMGSYIYGRSGDLASLLNDYKSDIERRRTNTENFNKHPDVFFIGDRLMKFKEIIKEEAGAK</sequence>
<proteinExistence type="predicted"/>
<evidence type="ECO:0000313" key="1">
    <source>
        <dbReference type="EMBL" id="MDI3321178.1"/>
    </source>
</evidence>
<protein>
    <submittedName>
        <fullName evidence="1">Uncharacterized protein</fullName>
    </submittedName>
</protein>
<dbReference type="EMBL" id="JASBRG010000007">
    <property type="protein sequence ID" value="MDI3321178.1"/>
    <property type="molecule type" value="Genomic_DNA"/>
</dbReference>
<dbReference type="RefSeq" id="WP_282335288.1">
    <property type="nucleotide sequence ID" value="NZ_JASBRG010000007.1"/>
</dbReference>
<gene>
    <name evidence="1" type="ORF">QJ048_15395</name>
</gene>
<name>A0ABT6RF78_9BACT</name>
<accession>A0ABT6RF78</accession>
<dbReference type="Proteomes" id="UP001226434">
    <property type="component" value="Unassembled WGS sequence"/>
</dbReference>